<gene>
    <name evidence="2" type="ORF">M419DRAFT_123493</name>
</gene>
<evidence type="ECO:0008006" key="4">
    <source>
        <dbReference type="Google" id="ProtNLM"/>
    </source>
</evidence>
<feature type="signal peptide" evidence="1">
    <location>
        <begin position="1"/>
        <end position="21"/>
    </location>
</feature>
<reference evidence="3" key="1">
    <citation type="journal article" date="2013" name="Ind. Biotechnol.">
        <title>Comparative genomics analysis of Trichoderma reesei strains.</title>
        <authorList>
            <person name="Koike H."/>
            <person name="Aerts A."/>
            <person name="LaButti K."/>
            <person name="Grigoriev I.V."/>
            <person name="Baker S.E."/>
        </authorList>
    </citation>
    <scope>NUCLEOTIDE SEQUENCE [LARGE SCALE GENOMIC DNA]</scope>
    <source>
        <strain evidence="3">ATCC 56765 / BCRC 32924 / NRRL 11460 / Rut C-30</strain>
    </source>
</reference>
<name>A0A024S8P5_HYPJR</name>
<proteinExistence type="predicted"/>
<evidence type="ECO:0000313" key="3">
    <source>
        <dbReference type="Proteomes" id="UP000024376"/>
    </source>
</evidence>
<dbReference type="HOGENOM" id="CLU_2028380_0_0_1"/>
<dbReference type="Proteomes" id="UP000024376">
    <property type="component" value="Unassembled WGS sequence"/>
</dbReference>
<organism evidence="2 3">
    <name type="scientific">Hypocrea jecorina (strain ATCC 56765 / BCRC 32924 / NRRL 11460 / Rut C-30)</name>
    <name type="common">Trichoderma reesei</name>
    <dbReference type="NCBI Taxonomy" id="1344414"/>
    <lineage>
        <taxon>Eukaryota</taxon>
        <taxon>Fungi</taxon>
        <taxon>Dikarya</taxon>
        <taxon>Ascomycota</taxon>
        <taxon>Pezizomycotina</taxon>
        <taxon>Sordariomycetes</taxon>
        <taxon>Hypocreomycetidae</taxon>
        <taxon>Hypocreales</taxon>
        <taxon>Hypocreaceae</taxon>
        <taxon>Trichoderma</taxon>
    </lineage>
</organism>
<dbReference type="EMBL" id="KI911148">
    <property type="protein sequence ID" value="ETS01413.1"/>
    <property type="molecule type" value="Genomic_DNA"/>
</dbReference>
<accession>A0A024S8P5</accession>
<evidence type="ECO:0000313" key="2">
    <source>
        <dbReference type="EMBL" id="ETS01413.1"/>
    </source>
</evidence>
<feature type="chain" id="PRO_5001536992" description="Secreted protein" evidence="1">
    <location>
        <begin position="22"/>
        <end position="122"/>
    </location>
</feature>
<keyword evidence="1" id="KW-0732">Signal</keyword>
<dbReference type="AlphaFoldDB" id="A0A024S8P5"/>
<protein>
    <recommendedName>
        <fullName evidence="4">Secreted protein</fullName>
    </recommendedName>
</protein>
<dbReference type="KEGG" id="trr:M419DRAFT_123493"/>
<evidence type="ECO:0000256" key="1">
    <source>
        <dbReference type="SAM" id="SignalP"/>
    </source>
</evidence>
<sequence length="122" mass="13277">MCHAGHAPLIIVVYLLASKWSFRVGDGSCALLSSVVMILRATRVRRAGGVPTKGSVRSISIPGLRNPVTPFHTELGTARNLQSTRFSCSKSRPFGRARPTKPAEGARWLNIRFATPEVPVPR</sequence>